<evidence type="ECO:0000256" key="1">
    <source>
        <dbReference type="ARBA" id="ARBA00022443"/>
    </source>
</evidence>
<feature type="compositionally biased region" description="Polar residues" evidence="3">
    <location>
        <begin position="224"/>
        <end position="234"/>
    </location>
</feature>
<dbReference type="InterPro" id="IPR036028">
    <property type="entry name" value="SH3-like_dom_sf"/>
</dbReference>
<evidence type="ECO:0000256" key="2">
    <source>
        <dbReference type="PROSITE-ProRule" id="PRU00192"/>
    </source>
</evidence>
<dbReference type="GO" id="GO:0071933">
    <property type="term" value="F:Arp2/3 complex binding"/>
    <property type="evidence" value="ECO:0007669"/>
    <property type="project" value="TreeGrafter"/>
</dbReference>
<organism evidence="5 6">
    <name type="scientific">Oopsacas minuta</name>
    <dbReference type="NCBI Taxonomy" id="111878"/>
    <lineage>
        <taxon>Eukaryota</taxon>
        <taxon>Metazoa</taxon>
        <taxon>Porifera</taxon>
        <taxon>Hexactinellida</taxon>
        <taxon>Hexasterophora</taxon>
        <taxon>Lyssacinosida</taxon>
        <taxon>Leucopsacidae</taxon>
        <taxon>Oopsacas</taxon>
    </lineage>
</organism>
<dbReference type="InterPro" id="IPR001452">
    <property type="entry name" value="SH3_domain"/>
</dbReference>
<feature type="region of interest" description="Disordered" evidence="3">
    <location>
        <begin position="209"/>
        <end position="238"/>
    </location>
</feature>
<evidence type="ECO:0000313" key="6">
    <source>
        <dbReference type="Proteomes" id="UP001165289"/>
    </source>
</evidence>
<name>A0AAV7JJ10_9METZ</name>
<dbReference type="EMBL" id="JAKMXF010000327">
    <property type="protein sequence ID" value="KAI6648683.1"/>
    <property type="molecule type" value="Genomic_DNA"/>
</dbReference>
<evidence type="ECO:0000313" key="5">
    <source>
        <dbReference type="EMBL" id="KAI6648683.1"/>
    </source>
</evidence>
<reference evidence="5 6" key="1">
    <citation type="journal article" date="2023" name="BMC Biol.">
        <title>The compact genome of the sponge Oopsacas minuta (Hexactinellida) is lacking key metazoan core genes.</title>
        <authorList>
            <person name="Santini S."/>
            <person name="Schenkelaars Q."/>
            <person name="Jourda C."/>
            <person name="Duchesne M."/>
            <person name="Belahbib H."/>
            <person name="Rocher C."/>
            <person name="Selva M."/>
            <person name="Riesgo A."/>
            <person name="Vervoort M."/>
            <person name="Leys S.P."/>
            <person name="Kodjabachian L."/>
            <person name="Le Bivic A."/>
            <person name="Borchiellini C."/>
            <person name="Claverie J.M."/>
            <person name="Renard E."/>
        </authorList>
    </citation>
    <scope>NUCLEOTIDE SEQUENCE [LARGE SCALE GENOMIC DNA]</scope>
    <source>
        <strain evidence="5">SPO-2</strain>
    </source>
</reference>
<dbReference type="Proteomes" id="UP001165289">
    <property type="component" value="Unassembled WGS sequence"/>
</dbReference>
<evidence type="ECO:0000256" key="3">
    <source>
        <dbReference type="SAM" id="MobiDB-lite"/>
    </source>
</evidence>
<dbReference type="Gene3D" id="2.30.30.40">
    <property type="entry name" value="SH3 Domains"/>
    <property type="match status" value="2"/>
</dbReference>
<gene>
    <name evidence="5" type="ORF">LOD99_7910</name>
</gene>
<feature type="region of interest" description="Disordered" evidence="3">
    <location>
        <begin position="130"/>
        <end position="184"/>
    </location>
</feature>
<dbReference type="CDD" id="cd00174">
    <property type="entry name" value="SH3"/>
    <property type="match status" value="1"/>
</dbReference>
<keyword evidence="1 2" id="KW-0728">SH3 domain</keyword>
<protein>
    <submittedName>
        <fullName evidence="5">NCK-interacting protein with SH3 domain isoform X2</fullName>
    </submittedName>
</protein>
<dbReference type="PANTHER" id="PTHR13357">
    <property type="entry name" value="SH3 ADAPTER PROTEIN SPIN90 NCK INTERACTING PROTEIN WITH SH3 DOMAIN"/>
    <property type="match status" value="1"/>
</dbReference>
<dbReference type="InterPro" id="IPR030125">
    <property type="entry name" value="SPIN90/Ldb17"/>
</dbReference>
<sequence length="643" mass="73307">MYNTIREFNSSSLNYKDLRILSFPTNQTFYEISNLNEKWKWVRNKNGDIGLVPAKYLQTIHSSSKKQSMFIIDPEYRKAGQHDLDFDVGEQIEVIQGNSELSMWLVQKQDGRRGLIPSFHLKTAANYPPLPPRALSTRMSPLSKELDNPPPIPSPRTHPLSVINSDGLFDSKNNPTPSDPLPILPQDTPQQIGSFELIYNPDVVDCDIQVPNPPPPALSESTHDNSTNKSQVDSSCHLPEINPETATQLVEFVREQAKISFSSACLSVSAVIRFLCENESFNPLSTKLTTLQTELDSSLQMEDTPIETEDERILNSLSEVFQERVLDYQERSWEVLSDQHIISEQIDTFIKIFQDGDPRAVRRAVSSEDCQLLSIISAFYCGEKRPVIRLKLITALKILSALDVQFCSRLLVTTLASFITNELLNIHTNFRLGLEAARLGVYLFSTGEQIPIDLYDSWNSNLFSFVFSLMDDRLVLDVDECLSETLMSLVLSFNLHVSVNAFPFWNSSDVCDSRSFIDMLMLYLNRDIDPVITLLKSRAHSVLKMTDNLVSHHITRDLFDGSDIRMLVDIGIRNLLDLSHTHCLVPIYLKLLLILYKDISYVHDYRIQELVSICEKFMVLSKEDTWQYIEIVQELESLLSVLK</sequence>
<dbReference type="Pfam" id="PF09431">
    <property type="entry name" value="SPIN90_LRD"/>
    <property type="match status" value="1"/>
</dbReference>
<dbReference type="PROSITE" id="PS50002">
    <property type="entry name" value="SH3"/>
    <property type="match status" value="1"/>
</dbReference>
<dbReference type="AlphaFoldDB" id="A0AAV7JJ10"/>
<dbReference type="GO" id="GO:0006897">
    <property type="term" value="P:endocytosis"/>
    <property type="evidence" value="ECO:0007669"/>
    <property type="project" value="TreeGrafter"/>
</dbReference>
<comment type="caution">
    <text evidence="5">The sequence shown here is derived from an EMBL/GenBank/DDBJ whole genome shotgun (WGS) entry which is preliminary data.</text>
</comment>
<feature type="domain" description="SH3" evidence="4">
    <location>
        <begin position="52"/>
        <end position="126"/>
    </location>
</feature>
<proteinExistence type="predicted"/>
<evidence type="ECO:0000259" key="4">
    <source>
        <dbReference type="PROSITE" id="PS50002"/>
    </source>
</evidence>
<dbReference type="PANTHER" id="PTHR13357:SF1">
    <property type="entry name" value="NCK-INTERACTING PROTEIN WITH SH3 DOMAIN"/>
    <property type="match status" value="1"/>
</dbReference>
<dbReference type="SUPFAM" id="SSF50044">
    <property type="entry name" value="SH3-domain"/>
    <property type="match status" value="2"/>
</dbReference>
<accession>A0AAV7JJ10</accession>
<keyword evidence="6" id="KW-1185">Reference proteome</keyword>
<dbReference type="InterPro" id="IPR018556">
    <property type="entry name" value="SPIN90/Ldb17_LRD"/>
</dbReference>